<dbReference type="GO" id="GO:0046685">
    <property type="term" value="P:response to arsenic-containing substance"/>
    <property type="evidence" value="ECO:0007669"/>
    <property type="project" value="UniProtKB-KW"/>
</dbReference>
<dbReference type="PANTHER" id="PTHR43428">
    <property type="entry name" value="ARSENATE REDUCTASE"/>
    <property type="match status" value="1"/>
</dbReference>
<accession>A0A7S8IH47</accession>
<evidence type="ECO:0000259" key="2">
    <source>
        <dbReference type="SMART" id="SM00226"/>
    </source>
</evidence>
<keyword evidence="1" id="KW-0059">Arsenical resistance</keyword>
<evidence type="ECO:0000313" key="4">
    <source>
        <dbReference type="Proteomes" id="UP000594468"/>
    </source>
</evidence>
<dbReference type="InterPro" id="IPR036196">
    <property type="entry name" value="Ptyr_pPase_sf"/>
</dbReference>
<dbReference type="RefSeq" id="WP_195173081.1">
    <property type="nucleotide sequence ID" value="NZ_CP062983.1"/>
</dbReference>
<evidence type="ECO:0000256" key="1">
    <source>
        <dbReference type="ARBA" id="ARBA00022849"/>
    </source>
</evidence>
<dbReference type="CDD" id="cd16345">
    <property type="entry name" value="LMWP_ArsC"/>
    <property type="match status" value="1"/>
</dbReference>
<name>A0A7S8IH47_9CHLR</name>
<dbReference type="Pfam" id="PF01451">
    <property type="entry name" value="LMWPc"/>
    <property type="match status" value="1"/>
</dbReference>
<dbReference type="SMART" id="SM00226">
    <property type="entry name" value="LMWPc"/>
    <property type="match status" value="1"/>
</dbReference>
<dbReference type="InterPro" id="IPR023485">
    <property type="entry name" value="Ptyr_pPase"/>
</dbReference>
<dbReference type="Proteomes" id="UP000594468">
    <property type="component" value="Chromosome"/>
</dbReference>
<reference evidence="3 4" key="1">
    <citation type="submission" date="2020-02" db="EMBL/GenBank/DDBJ databases">
        <authorList>
            <person name="Zheng R.K."/>
            <person name="Sun C.M."/>
        </authorList>
    </citation>
    <scope>NUCLEOTIDE SEQUENCE [LARGE SCALE GENOMIC DNA]</scope>
    <source>
        <strain evidence="4">rifampicinis</strain>
    </source>
</reference>
<evidence type="ECO:0000313" key="3">
    <source>
        <dbReference type="EMBL" id="QPC85018.1"/>
    </source>
</evidence>
<keyword evidence="4" id="KW-1185">Reference proteome</keyword>
<organism evidence="3 4">
    <name type="scientific">Phototrophicus methaneseepsis</name>
    <dbReference type="NCBI Taxonomy" id="2710758"/>
    <lineage>
        <taxon>Bacteria</taxon>
        <taxon>Bacillati</taxon>
        <taxon>Chloroflexota</taxon>
        <taxon>Candidatus Thermofontia</taxon>
        <taxon>Phototrophicales</taxon>
        <taxon>Phototrophicaceae</taxon>
        <taxon>Phototrophicus</taxon>
    </lineage>
</organism>
<gene>
    <name evidence="3" type="ORF">G4Y79_11815</name>
</gene>
<dbReference type="Gene3D" id="3.40.50.2300">
    <property type="match status" value="1"/>
</dbReference>
<sequence>MKQRVLILCTGNSARSQMAEGLLRHLAHDRMEVYSAGTRPSTVNPYAIQAMAQREIDISGQRSKHLNEYLDQPFDTVITVCDQAAETCPIFPGRAKRIHWSFPDPAAVQGDEKAILAAFERVRDDLETKLRGWLAT</sequence>
<dbReference type="SUPFAM" id="SSF52788">
    <property type="entry name" value="Phosphotyrosine protein phosphatases I"/>
    <property type="match status" value="1"/>
</dbReference>
<protein>
    <submittedName>
        <fullName evidence="3">Arsenate reductase ArsC</fullName>
    </submittedName>
</protein>
<dbReference type="AlphaFoldDB" id="A0A7S8IH47"/>
<dbReference type="KEGG" id="pmet:G4Y79_11815"/>
<dbReference type="PANTHER" id="PTHR43428:SF1">
    <property type="entry name" value="ARSENATE REDUCTASE"/>
    <property type="match status" value="1"/>
</dbReference>
<feature type="domain" description="Phosphotyrosine protein phosphatase I" evidence="2">
    <location>
        <begin position="3"/>
        <end position="136"/>
    </location>
</feature>
<proteinExistence type="predicted"/>
<dbReference type="EMBL" id="CP062983">
    <property type="protein sequence ID" value="QPC85018.1"/>
    <property type="molecule type" value="Genomic_DNA"/>
</dbReference>